<gene>
    <name evidence="3" type="ORF">N7449_009684</name>
</gene>
<dbReference type="Pfam" id="PF03959">
    <property type="entry name" value="FSH1"/>
    <property type="match status" value="1"/>
</dbReference>
<dbReference type="Proteomes" id="UP001150942">
    <property type="component" value="Unassembled WGS sequence"/>
</dbReference>
<proteinExistence type="predicted"/>
<dbReference type="InterPro" id="IPR050593">
    <property type="entry name" value="LovG"/>
</dbReference>
<dbReference type="GO" id="GO:0019748">
    <property type="term" value="P:secondary metabolic process"/>
    <property type="evidence" value="ECO:0007669"/>
    <property type="project" value="TreeGrafter"/>
</dbReference>
<dbReference type="PANTHER" id="PTHR48070">
    <property type="entry name" value="ESTERASE OVCA2"/>
    <property type="match status" value="1"/>
</dbReference>
<evidence type="ECO:0000259" key="2">
    <source>
        <dbReference type="Pfam" id="PF03959"/>
    </source>
</evidence>
<dbReference type="InterPro" id="IPR005645">
    <property type="entry name" value="FSH-like_dom"/>
</dbReference>
<evidence type="ECO:0000313" key="4">
    <source>
        <dbReference type="Proteomes" id="UP001150942"/>
    </source>
</evidence>
<comment type="caution">
    <text evidence="3">The sequence shown here is derived from an EMBL/GenBank/DDBJ whole genome shotgun (WGS) entry which is preliminary data.</text>
</comment>
<dbReference type="Gene3D" id="3.40.50.1820">
    <property type="entry name" value="alpha/beta hydrolase"/>
    <property type="match status" value="1"/>
</dbReference>
<accession>A0A9W9JCK1</accession>
<keyword evidence="1" id="KW-0378">Hydrolase</keyword>
<evidence type="ECO:0000313" key="3">
    <source>
        <dbReference type="EMBL" id="KAJ5193542.1"/>
    </source>
</evidence>
<feature type="domain" description="Serine hydrolase" evidence="2">
    <location>
        <begin position="2"/>
        <end position="270"/>
    </location>
</feature>
<organism evidence="3 4">
    <name type="scientific">Penicillium cf. viridicatum</name>
    <dbReference type="NCBI Taxonomy" id="2972119"/>
    <lineage>
        <taxon>Eukaryota</taxon>
        <taxon>Fungi</taxon>
        <taxon>Dikarya</taxon>
        <taxon>Ascomycota</taxon>
        <taxon>Pezizomycotina</taxon>
        <taxon>Eurotiomycetes</taxon>
        <taxon>Eurotiomycetidae</taxon>
        <taxon>Eurotiales</taxon>
        <taxon>Aspergillaceae</taxon>
        <taxon>Penicillium</taxon>
    </lineage>
</organism>
<dbReference type="AlphaFoldDB" id="A0A9W9JCK1"/>
<reference evidence="3" key="1">
    <citation type="submission" date="2022-11" db="EMBL/GenBank/DDBJ databases">
        <authorList>
            <person name="Petersen C."/>
        </authorList>
    </citation>
    <scope>NUCLEOTIDE SEQUENCE</scope>
    <source>
        <strain evidence="3">IBT 20477</strain>
    </source>
</reference>
<dbReference type="OrthoDB" id="2094269at2759"/>
<protein>
    <recommendedName>
        <fullName evidence="2">Serine hydrolase domain-containing protein</fullName>
    </recommendedName>
</protein>
<dbReference type="PANTHER" id="PTHR48070:SF7">
    <property type="entry name" value="SERINE HYDROLASE FSH DOMAIN-CONTAINING PROTEIN-RELATED"/>
    <property type="match status" value="1"/>
</dbReference>
<dbReference type="GO" id="GO:0005634">
    <property type="term" value="C:nucleus"/>
    <property type="evidence" value="ECO:0007669"/>
    <property type="project" value="TreeGrafter"/>
</dbReference>
<name>A0A9W9JCK1_9EURO</name>
<dbReference type="InterPro" id="IPR029058">
    <property type="entry name" value="AB_hydrolase_fold"/>
</dbReference>
<keyword evidence="4" id="KW-1185">Reference proteome</keyword>
<sequence length="285" mass="31723">MRFLCLHGAGTSGAIFRAQTAAFREKLDPERHTFDFIDAPHPSTAGPGISAFFPEPYFSFYRSTDLEEVGKTHQWVLRHLHSQAQPYDALLCFSQGCAVAASLIFAHQNEHPEVELPFRAVVFICGGPPLPILADWGLPIPRSAWEVNERTGRELWEQANSKQSLLAARRAKIEPSPGRMATSFPDTDNLESEDPYTLPAIDPRDVYGLDLTKFPESCRIHLPTVHIYGRRDPRCPSAQQLALLSQANQRLVYDHGGGHEIPRTTRVSEAIAGAVDWLEDCLALA</sequence>
<dbReference type="EMBL" id="JAPQKQ010000006">
    <property type="protein sequence ID" value="KAJ5193542.1"/>
    <property type="molecule type" value="Genomic_DNA"/>
</dbReference>
<dbReference type="GO" id="GO:0005737">
    <property type="term" value="C:cytoplasm"/>
    <property type="evidence" value="ECO:0007669"/>
    <property type="project" value="TreeGrafter"/>
</dbReference>
<dbReference type="GO" id="GO:0016787">
    <property type="term" value="F:hydrolase activity"/>
    <property type="evidence" value="ECO:0007669"/>
    <property type="project" value="UniProtKB-KW"/>
</dbReference>
<reference evidence="3" key="2">
    <citation type="journal article" date="2023" name="IMA Fungus">
        <title>Comparative genomic study of the Penicillium genus elucidates a diverse pangenome and 15 lateral gene transfer events.</title>
        <authorList>
            <person name="Petersen C."/>
            <person name="Sorensen T."/>
            <person name="Nielsen M.R."/>
            <person name="Sondergaard T.E."/>
            <person name="Sorensen J.L."/>
            <person name="Fitzpatrick D.A."/>
            <person name="Frisvad J.C."/>
            <person name="Nielsen K.L."/>
        </authorList>
    </citation>
    <scope>NUCLEOTIDE SEQUENCE</scope>
    <source>
        <strain evidence="3">IBT 20477</strain>
    </source>
</reference>
<dbReference type="GO" id="GO:0017000">
    <property type="term" value="P:antibiotic biosynthetic process"/>
    <property type="evidence" value="ECO:0007669"/>
    <property type="project" value="UniProtKB-ARBA"/>
</dbReference>
<dbReference type="SUPFAM" id="SSF53474">
    <property type="entry name" value="alpha/beta-Hydrolases"/>
    <property type="match status" value="1"/>
</dbReference>
<evidence type="ECO:0000256" key="1">
    <source>
        <dbReference type="ARBA" id="ARBA00022801"/>
    </source>
</evidence>
<dbReference type="GO" id="GO:0072330">
    <property type="term" value="P:monocarboxylic acid biosynthetic process"/>
    <property type="evidence" value="ECO:0007669"/>
    <property type="project" value="UniProtKB-ARBA"/>
</dbReference>